<gene>
    <name evidence="8" type="ORF">ACFP1Z_06560</name>
</gene>
<evidence type="ECO:0000256" key="2">
    <source>
        <dbReference type="ARBA" id="ARBA00022475"/>
    </source>
</evidence>
<evidence type="ECO:0000313" key="8">
    <source>
        <dbReference type="EMBL" id="MFC5719840.1"/>
    </source>
</evidence>
<evidence type="ECO:0000313" key="9">
    <source>
        <dbReference type="Proteomes" id="UP001596083"/>
    </source>
</evidence>
<name>A0ABW0YTF5_9ACTN</name>
<dbReference type="SMART" id="SM00014">
    <property type="entry name" value="acidPPc"/>
    <property type="match status" value="1"/>
</dbReference>
<evidence type="ECO:0000256" key="6">
    <source>
        <dbReference type="ARBA" id="ARBA00023136"/>
    </source>
</evidence>
<dbReference type="CDD" id="cd01610">
    <property type="entry name" value="PAP2_like"/>
    <property type="match status" value="1"/>
</dbReference>
<accession>A0ABW0YTF5</accession>
<protein>
    <submittedName>
        <fullName evidence="8">Phosphatase PAP2 family protein</fullName>
    </submittedName>
</protein>
<evidence type="ECO:0000256" key="4">
    <source>
        <dbReference type="ARBA" id="ARBA00022801"/>
    </source>
</evidence>
<dbReference type="PANTHER" id="PTHR14969:SF62">
    <property type="entry name" value="DECAPRENYLPHOSPHORYL-5-PHOSPHORIBOSE PHOSPHATASE RV3807C-RELATED"/>
    <property type="match status" value="1"/>
</dbReference>
<keyword evidence="6" id="KW-0472">Membrane</keyword>
<proteinExistence type="predicted"/>
<organism evidence="8 9">
    <name type="scientific">Streptomyces gamaensis</name>
    <dbReference type="NCBI Taxonomy" id="1763542"/>
    <lineage>
        <taxon>Bacteria</taxon>
        <taxon>Bacillati</taxon>
        <taxon>Actinomycetota</taxon>
        <taxon>Actinomycetes</taxon>
        <taxon>Kitasatosporales</taxon>
        <taxon>Streptomycetaceae</taxon>
        <taxon>Streptomyces</taxon>
    </lineage>
</organism>
<keyword evidence="2" id="KW-1003">Cell membrane</keyword>
<dbReference type="Proteomes" id="UP001596083">
    <property type="component" value="Unassembled WGS sequence"/>
</dbReference>
<dbReference type="InterPro" id="IPR000326">
    <property type="entry name" value="PAP2/HPO"/>
</dbReference>
<reference evidence="9" key="1">
    <citation type="journal article" date="2019" name="Int. J. Syst. Evol. Microbiol.">
        <title>The Global Catalogue of Microorganisms (GCM) 10K type strain sequencing project: providing services to taxonomists for standard genome sequencing and annotation.</title>
        <authorList>
            <consortium name="The Broad Institute Genomics Platform"/>
            <consortium name="The Broad Institute Genome Sequencing Center for Infectious Disease"/>
            <person name="Wu L."/>
            <person name="Ma J."/>
        </authorList>
    </citation>
    <scope>NUCLEOTIDE SEQUENCE [LARGE SCALE GENOMIC DNA]</scope>
    <source>
        <strain evidence="9">CGMCC 4.7304</strain>
    </source>
</reference>
<dbReference type="RefSeq" id="WP_390314935.1">
    <property type="nucleotide sequence ID" value="NZ_JBHSPB010000003.1"/>
</dbReference>
<evidence type="ECO:0000256" key="5">
    <source>
        <dbReference type="ARBA" id="ARBA00022989"/>
    </source>
</evidence>
<dbReference type="PANTHER" id="PTHR14969">
    <property type="entry name" value="SPHINGOSINE-1-PHOSPHATE PHOSPHOHYDROLASE"/>
    <property type="match status" value="1"/>
</dbReference>
<keyword evidence="5" id="KW-1133">Transmembrane helix</keyword>
<keyword evidence="3" id="KW-0812">Transmembrane</keyword>
<sequence>MSDLRSAVAKADRRISLAVRGRFADERSVTASRALSWCGEHAAGWLAIGLAGAAVDRERRGQWLRATGVVAGAHLTSMAVKRVVRRPRPHGPGLEPLVKTAGKHSFPSSHAASSAAAAVAFGSMLPAPALRTAAAAMCFSRLVVGVHYPSDVVGGAAMGAAVARAGRRWISAGGRTDG</sequence>
<dbReference type="InterPro" id="IPR036938">
    <property type="entry name" value="PAP2/HPO_sf"/>
</dbReference>
<evidence type="ECO:0000259" key="7">
    <source>
        <dbReference type="SMART" id="SM00014"/>
    </source>
</evidence>
<keyword evidence="4" id="KW-0378">Hydrolase</keyword>
<evidence type="ECO:0000256" key="3">
    <source>
        <dbReference type="ARBA" id="ARBA00022692"/>
    </source>
</evidence>
<dbReference type="SUPFAM" id="SSF48317">
    <property type="entry name" value="Acid phosphatase/Vanadium-dependent haloperoxidase"/>
    <property type="match status" value="1"/>
</dbReference>
<evidence type="ECO:0000256" key="1">
    <source>
        <dbReference type="ARBA" id="ARBA00004651"/>
    </source>
</evidence>
<comment type="caution">
    <text evidence="8">The sequence shown here is derived from an EMBL/GenBank/DDBJ whole genome shotgun (WGS) entry which is preliminary data.</text>
</comment>
<dbReference type="Gene3D" id="1.20.144.10">
    <property type="entry name" value="Phosphatidic acid phosphatase type 2/haloperoxidase"/>
    <property type="match status" value="1"/>
</dbReference>
<feature type="domain" description="Phosphatidic acid phosphatase type 2/haloperoxidase" evidence="7">
    <location>
        <begin position="64"/>
        <end position="167"/>
    </location>
</feature>
<keyword evidence="9" id="KW-1185">Reference proteome</keyword>
<dbReference type="Pfam" id="PF01569">
    <property type="entry name" value="PAP2"/>
    <property type="match status" value="1"/>
</dbReference>
<dbReference type="EMBL" id="JBHSPB010000003">
    <property type="protein sequence ID" value="MFC5719840.1"/>
    <property type="molecule type" value="Genomic_DNA"/>
</dbReference>
<comment type="subcellular location">
    <subcellularLocation>
        <location evidence="1">Cell membrane</location>
        <topology evidence="1">Multi-pass membrane protein</topology>
    </subcellularLocation>
</comment>